<dbReference type="SUPFAM" id="SSF51215">
    <property type="entry name" value="Regulatory protein AraC"/>
    <property type="match status" value="1"/>
</dbReference>
<evidence type="ECO:0000256" key="2">
    <source>
        <dbReference type="ARBA" id="ARBA00023125"/>
    </source>
</evidence>
<feature type="domain" description="HTH araC/xylS-type" evidence="4">
    <location>
        <begin position="175"/>
        <end position="273"/>
    </location>
</feature>
<sequence>MKHLFGKNNKNNDIIYVECTDKDIHKIEMIKKDDSLSLFLFEKGKGVHVIGEKEYSVEARQVHIVFPGQVQQLRLPESSLFHLILISKHRYAEITGGIQIPSVVCQKYPVINISQETFSLLTRECRDIAFEIIEHSCVMQYIVDTKTKIILQSISREIRRTSGDLQIYDQHPVLFMFIVLIRKHFKDERTVNFYAGNLGITANYLNVLCKKHLKQTASAVIDKVIIPMIKKDIMTSDDLLVNIAYDYSFQNYVHFSRYFKKYVGLSPMAYRKKT</sequence>
<gene>
    <name evidence="5" type="ORF">J2787_000952</name>
</gene>
<dbReference type="SMART" id="SM00342">
    <property type="entry name" value="HTH_ARAC"/>
    <property type="match status" value="1"/>
</dbReference>
<name>A0AAE3Y7R9_9FLAO</name>
<dbReference type="GO" id="GO:0043565">
    <property type="term" value="F:sequence-specific DNA binding"/>
    <property type="evidence" value="ECO:0007669"/>
    <property type="project" value="InterPro"/>
</dbReference>
<dbReference type="Pfam" id="PF12833">
    <property type="entry name" value="HTH_18"/>
    <property type="match status" value="1"/>
</dbReference>
<dbReference type="RefSeq" id="WP_309945028.1">
    <property type="nucleotide sequence ID" value="NZ_JAVDQY010000001.1"/>
</dbReference>
<dbReference type="InterPro" id="IPR009057">
    <property type="entry name" value="Homeodomain-like_sf"/>
</dbReference>
<keyword evidence="3" id="KW-0804">Transcription</keyword>
<reference evidence="5" key="1">
    <citation type="submission" date="2023-07" db="EMBL/GenBank/DDBJ databases">
        <title>Sorghum-associated microbial communities from plants grown in Nebraska, USA.</title>
        <authorList>
            <person name="Schachtman D."/>
        </authorList>
    </citation>
    <scope>NUCLEOTIDE SEQUENCE</scope>
    <source>
        <strain evidence="5">DS2360</strain>
    </source>
</reference>
<dbReference type="SUPFAM" id="SSF46689">
    <property type="entry name" value="Homeodomain-like"/>
    <property type="match status" value="1"/>
</dbReference>
<dbReference type="PANTHER" id="PTHR43280:SF32">
    <property type="entry name" value="TRANSCRIPTIONAL REGULATORY PROTEIN"/>
    <property type="match status" value="1"/>
</dbReference>
<evidence type="ECO:0000256" key="1">
    <source>
        <dbReference type="ARBA" id="ARBA00023015"/>
    </source>
</evidence>
<evidence type="ECO:0000313" key="5">
    <source>
        <dbReference type="EMBL" id="MDR6525582.1"/>
    </source>
</evidence>
<accession>A0AAE3Y7R9</accession>
<evidence type="ECO:0000256" key="3">
    <source>
        <dbReference type="ARBA" id="ARBA00023163"/>
    </source>
</evidence>
<dbReference type="Proteomes" id="UP001184861">
    <property type="component" value="Unassembled WGS sequence"/>
</dbReference>
<protein>
    <submittedName>
        <fullName evidence="5">AraC-like DNA-binding protein</fullName>
    </submittedName>
</protein>
<comment type="caution">
    <text evidence="5">The sequence shown here is derived from an EMBL/GenBank/DDBJ whole genome shotgun (WGS) entry which is preliminary data.</text>
</comment>
<dbReference type="InterPro" id="IPR018060">
    <property type="entry name" value="HTH_AraC"/>
</dbReference>
<dbReference type="AlphaFoldDB" id="A0AAE3Y7R9"/>
<dbReference type="PROSITE" id="PS01124">
    <property type="entry name" value="HTH_ARAC_FAMILY_2"/>
    <property type="match status" value="1"/>
</dbReference>
<dbReference type="Gene3D" id="1.10.10.60">
    <property type="entry name" value="Homeodomain-like"/>
    <property type="match status" value="1"/>
</dbReference>
<keyword evidence="2 5" id="KW-0238">DNA-binding</keyword>
<dbReference type="PANTHER" id="PTHR43280">
    <property type="entry name" value="ARAC-FAMILY TRANSCRIPTIONAL REGULATOR"/>
    <property type="match status" value="1"/>
</dbReference>
<dbReference type="EMBL" id="JAVDQY010000001">
    <property type="protein sequence ID" value="MDR6525582.1"/>
    <property type="molecule type" value="Genomic_DNA"/>
</dbReference>
<dbReference type="InterPro" id="IPR037923">
    <property type="entry name" value="HTH-like"/>
</dbReference>
<evidence type="ECO:0000313" key="6">
    <source>
        <dbReference type="Proteomes" id="UP001184861"/>
    </source>
</evidence>
<evidence type="ECO:0000259" key="4">
    <source>
        <dbReference type="PROSITE" id="PS01124"/>
    </source>
</evidence>
<dbReference type="GO" id="GO:0003700">
    <property type="term" value="F:DNA-binding transcription factor activity"/>
    <property type="evidence" value="ECO:0007669"/>
    <property type="project" value="InterPro"/>
</dbReference>
<keyword evidence="1" id="KW-0805">Transcription regulation</keyword>
<proteinExistence type="predicted"/>
<organism evidence="5 6">
    <name type="scientific">Chryseobacterium rhizosphaerae</name>
    <dbReference type="NCBI Taxonomy" id="395937"/>
    <lineage>
        <taxon>Bacteria</taxon>
        <taxon>Pseudomonadati</taxon>
        <taxon>Bacteroidota</taxon>
        <taxon>Flavobacteriia</taxon>
        <taxon>Flavobacteriales</taxon>
        <taxon>Weeksellaceae</taxon>
        <taxon>Chryseobacterium group</taxon>
        <taxon>Chryseobacterium</taxon>
    </lineage>
</organism>